<dbReference type="Proteomes" id="UP000277580">
    <property type="component" value="Unassembled WGS sequence"/>
</dbReference>
<feature type="compositionally biased region" description="Basic and acidic residues" evidence="1">
    <location>
        <begin position="36"/>
        <end position="51"/>
    </location>
</feature>
<dbReference type="EMBL" id="ML119119">
    <property type="protein sequence ID" value="RPB14144.1"/>
    <property type="molecule type" value="Genomic_DNA"/>
</dbReference>
<dbReference type="OrthoDB" id="5423652at2759"/>
<proteinExistence type="predicted"/>
<protein>
    <submittedName>
        <fullName evidence="2">Uncharacterized protein</fullName>
    </submittedName>
</protein>
<evidence type="ECO:0000313" key="3">
    <source>
        <dbReference type="Proteomes" id="UP000277580"/>
    </source>
</evidence>
<sequence>MLRLFRQPGVRVAQQRIQLRRFTNLSGDQGGLSGIGEKREASRNAESEAKQHWAPNNNDRLWDHVNKLDDRVAGLSKGLGDFKGDVNKTLGELVMRMEAGFGRIETNMAKSHGDLKADIKPLIWQVRSLLGGRHWLLGFLLKPTWKTTTFSPKSRLMQHLNLFLG</sequence>
<evidence type="ECO:0000313" key="2">
    <source>
        <dbReference type="EMBL" id="RPB14144.1"/>
    </source>
</evidence>
<name>A0A3N4KU85_9PEZI</name>
<gene>
    <name evidence="2" type="ORF">P167DRAFT_534380</name>
</gene>
<feature type="region of interest" description="Disordered" evidence="1">
    <location>
        <begin position="30"/>
        <end position="56"/>
    </location>
</feature>
<keyword evidence="3" id="KW-1185">Reference proteome</keyword>
<organism evidence="2 3">
    <name type="scientific">Morchella conica CCBAS932</name>
    <dbReference type="NCBI Taxonomy" id="1392247"/>
    <lineage>
        <taxon>Eukaryota</taxon>
        <taxon>Fungi</taxon>
        <taxon>Dikarya</taxon>
        <taxon>Ascomycota</taxon>
        <taxon>Pezizomycotina</taxon>
        <taxon>Pezizomycetes</taxon>
        <taxon>Pezizales</taxon>
        <taxon>Morchellaceae</taxon>
        <taxon>Morchella</taxon>
    </lineage>
</organism>
<reference evidence="2 3" key="1">
    <citation type="journal article" date="2018" name="Nat. Ecol. Evol.">
        <title>Pezizomycetes genomes reveal the molecular basis of ectomycorrhizal truffle lifestyle.</title>
        <authorList>
            <person name="Murat C."/>
            <person name="Payen T."/>
            <person name="Noel B."/>
            <person name="Kuo A."/>
            <person name="Morin E."/>
            <person name="Chen J."/>
            <person name="Kohler A."/>
            <person name="Krizsan K."/>
            <person name="Balestrini R."/>
            <person name="Da Silva C."/>
            <person name="Montanini B."/>
            <person name="Hainaut M."/>
            <person name="Levati E."/>
            <person name="Barry K.W."/>
            <person name="Belfiori B."/>
            <person name="Cichocki N."/>
            <person name="Clum A."/>
            <person name="Dockter R.B."/>
            <person name="Fauchery L."/>
            <person name="Guy J."/>
            <person name="Iotti M."/>
            <person name="Le Tacon F."/>
            <person name="Lindquist E.A."/>
            <person name="Lipzen A."/>
            <person name="Malagnac F."/>
            <person name="Mello A."/>
            <person name="Molinier V."/>
            <person name="Miyauchi S."/>
            <person name="Poulain J."/>
            <person name="Riccioni C."/>
            <person name="Rubini A."/>
            <person name="Sitrit Y."/>
            <person name="Splivallo R."/>
            <person name="Traeger S."/>
            <person name="Wang M."/>
            <person name="Zifcakova L."/>
            <person name="Wipf D."/>
            <person name="Zambonelli A."/>
            <person name="Paolocci F."/>
            <person name="Nowrousian M."/>
            <person name="Ottonello S."/>
            <person name="Baldrian P."/>
            <person name="Spatafora J.W."/>
            <person name="Henrissat B."/>
            <person name="Nagy L.G."/>
            <person name="Aury J.M."/>
            <person name="Wincker P."/>
            <person name="Grigoriev I.V."/>
            <person name="Bonfante P."/>
            <person name="Martin F.M."/>
        </authorList>
    </citation>
    <scope>NUCLEOTIDE SEQUENCE [LARGE SCALE GENOMIC DNA]</scope>
    <source>
        <strain evidence="2 3">CCBAS932</strain>
    </source>
</reference>
<accession>A0A3N4KU85</accession>
<dbReference type="InParanoid" id="A0A3N4KU85"/>
<dbReference type="AlphaFoldDB" id="A0A3N4KU85"/>
<evidence type="ECO:0000256" key="1">
    <source>
        <dbReference type="SAM" id="MobiDB-lite"/>
    </source>
</evidence>